<gene>
    <name evidence="1" type="ORF">GCM10010970_37890</name>
</gene>
<comment type="caution">
    <text evidence="1">The sequence shown here is derived from an EMBL/GenBank/DDBJ whole genome shotgun (WGS) entry which is preliminary data.</text>
</comment>
<evidence type="ECO:0000313" key="1">
    <source>
        <dbReference type="EMBL" id="GGP23789.1"/>
    </source>
</evidence>
<dbReference type="InterPro" id="IPR014969">
    <property type="entry name" value="DNA_S_DndE"/>
</dbReference>
<dbReference type="RefSeq" id="WP_188706551.1">
    <property type="nucleotide sequence ID" value="NZ_BMLX01000007.1"/>
</dbReference>
<dbReference type="Proteomes" id="UP000637267">
    <property type="component" value="Unassembled WGS sequence"/>
</dbReference>
<evidence type="ECO:0008006" key="3">
    <source>
        <dbReference type="Google" id="ProtNLM"/>
    </source>
</evidence>
<reference evidence="2" key="1">
    <citation type="journal article" date="2019" name="Int. J. Syst. Evol. Microbiol.">
        <title>The Global Catalogue of Microorganisms (GCM) 10K type strain sequencing project: providing services to taxonomists for standard genome sequencing and annotation.</title>
        <authorList>
            <consortium name="The Broad Institute Genomics Platform"/>
            <consortium name="The Broad Institute Genome Sequencing Center for Infectious Disease"/>
            <person name="Wu L."/>
            <person name="Ma J."/>
        </authorList>
    </citation>
    <scope>NUCLEOTIDE SEQUENCE [LARGE SCALE GENOMIC DNA]</scope>
    <source>
        <strain evidence="2">CGMCC 1.8859</strain>
    </source>
</reference>
<sequence length="119" mass="13348">MIDRIRLSAAAKNQLANLKRRTGIEHYNTLCRHALCISLANPTVPPKESINFNGGIELDWRVFTSGQEVLYWNLIIVRAVEDAQELGEESLRQVLAAHIHRGLSYMASKSDEDLFSGLA</sequence>
<accession>A0ABQ2PF12</accession>
<evidence type="ECO:0000313" key="2">
    <source>
        <dbReference type="Proteomes" id="UP000637267"/>
    </source>
</evidence>
<dbReference type="NCBIfam" id="TIGR03184">
    <property type="entry name" value="DNA_S_dndE"/>
    <property type="match status" value="1"/>
</dbReference>
<name>A0ABQ2PF12_9NEIS</name>
<organism evidence="1 2">
    <name type="scientific">Silvimonas iriomotensis</name>
    <dbReference type="NCBI Taxonomy" id="449662"/>
    <lineage>
        <taxon>Bacteria</taxon>
        <taxon>Pseudomonadati</taxon>
        <taxon>Pseudomonadota</taxon>
        <taxon>Betaproteobacteria</taxon>
        <taxon>Neisseriales</taxon>
        <taxon>Chitinibacteraceae</taxon>
        <taxon>Silvimonas</taxon>
    </lineage>
</organism>
<keyword evidence="2" id="KW-1185">Reference proteome</keyword>
<dbReference type="EMBL" id="BMLX01000007">
    <property type="protein sequence ID" value="GGP23789.1"/>
    <property type="molecule type" value="Genomic_DNA"/>
</dbReference>
<proteinExistence type="predicted"/>
<protein>
    <recommendedName>
        <fullName evidence="3">DNA sulfur modification protein DndE</fullName>
    </recommendedName>
</protein>
<dbReference type="InterPro" id="IPR038472">
    <property type="entry name" value="DndE_sf"/>
</dbReference>
<dbReference type="Pfam" id="PF08870">
    <property type="entry name" value="DndE"/>
    <property type="match status" value="1"/>
</dbReference>
<dbReference type="Gene3D" id="1.10.1220.160">
    <property type="entry name" value="DNA sulphur modification protein DndE"/>
    <property type="match status" value="1"/>
</dbReference>